<dbReference type="Pfam" id="PF00583">
    <property type="entry name" value="Acetyltransf_1"/>
    <property type="match status" value="1"/>
</dbReference>
<proteinExistence type="predicted"/>
<protein>
    <recommendedName>
        <fullName evidence="3">N-acetyltransferase domain-containing protein</fullName>
    </recommendedName>
</protein>
<dbReference type="Gene3D" id="3.40.630.30">
    <property type="match status" value="1"/>
</dbReference>
<evidence type="ECO:0000256" key="1">
    <source>
        <dbReference type="ARBA" id="ARBA00022679"/>
    </source>
</evidence>
<dbReference type="GO" id="GO:0016747">
    <property type="term" value="F:acyltransferase activity, transferring groups other than amino-acyl groups"/>
    <property type="evidence" value="ECO:0007669"/>
    <property type="project" value="InterPro"/>
</dbReference>
<evidence type="ECO:0000313" key="5">
    <source>
        <dbReference type="Proteomes" id="UP000178577"/>
    </source>
</evidence>
<evidence type="ECO:0000313" key="4">
    <source>
        <dbReference type="EMBL" id="OGD87931.1"/>
    </source>
</evidence>
<keyword evidence="2" id="KW-0012">Acyltransferase</keyword>
<dbReference type="CDD" id="cd04301">
    <property type="entry name" value="NAT_SF"/>
    <property type="match status" value="1"/>
</dbReference>
<dbReference type="InterPro" id="IPR016181">
    <property type="entry name" value="Acyl_CoA_acyltransferase"/>
</dbReference>
<organism evidence="4 5">
    <name type="scientific">Candidatus Curtissbacteria bacterium RIFCSPHIGHO2_01_FULL_40_12</name>
    <dbReference type="NCBI Taxonomy" id="1797710"/>
    <lineage>
        <taxon>Bacteria</taxon>
        <taxon>Candidatus Curtissiibacteriota</taxon>
    </lineage>
</organism>
<dbReference type="PROSITE" id="PS51186">
    <property type="entry name" value="GNAT"/>
    <property type="match status" value="1"/>
</dbReference>
<gene>
    <name evidence="4" type="ORF">A2693_03200</name>
</gene>
<dbReference type="PANTHER" id="PTHR43877">
    <property type="entry name" value="AMINOALKYLPHOSPHONATE N-ACETYLTRANSFERASE-RELATED-RELATED"/>
    <property type="match status" value="1"/>
</dbReference>
<dbReference type="SUPFAM" id="SSF55729">
    <property type="entry name" value="Acyl-CoA N-acyltransferases (Nat)"/>
    <property type="match status" value="1"/>
</dbReference>
<evidence type="ECO:0000259" key="3">
    <source>
        <dbReference type="PROSITE" id="PS51186"/>
    </source>
</evidence>
<evidence type="ECO:0000256" key="2">
    <source>
        <dbReference type="ARBA" id="ARBA00023315"/>
    </source>
</evidence>
<dbReference type="AlphaFoldDB" id="A0A1F5G7U9"/>
<dbReference type="EMBL" id="MFAY01000052">
    <property type="protein sequence ID" value="OGD87931.1"/>
    <property type="molecule type" value="Genomic_DNA"/>
</dbReference>
<dbReference type="InterPro" id="IPR050832">
    <property type="entry name" value="Bact_Acetyltransf"/>
</dbReference>
<dbReference type="InterPro" id="IPR000182">
    <property type="entry name" value="GNAT_dom"/>
</dbReference>
<keyword evidence="1" id="KW-0808">Transferase</keyword>
<comment type="caution">
    <text evidence="4">The sequence shown here is derived from an EMBL/GenBank/DDBJ whole genome shotgun (WGS) entry which is preliminary data.</text>
</comment>
<reference evidence="4 5" key="1">
    <citation type="journal article" date="2016" name="Nat. Commun.">
        <title>Thousands of microbial genomes shed light on interconnected biogeochemical processes in an aquifer system.</title>
        <authorList>
            <person name="Anantharaman K."/>
            <person name="Brown C.T."/>
            <person name="Hug L.A."/>
            <person name="Sharon I."/>
            <person name="Castelle C.J."/>
            <person name="Probst A.J."/>
            <person name="Thomas B.C."/>
            <person name="Singh A."/>
            <person name="Wilkins M.J."/>
            <person name="Karaoz U."/>
            <person name="Brodie E.L."/>
            <person name="Williams K.H."/>
            <person name="Hubbard S.S."/>
            <person name="Banfield J.F."/>
        </authorList>
    </citation>
    <scope>NUCLEOTIDE SEQUENCE [LARGE SCALE GENOMIC DNA]</scope>
</reference>
<dbReference type="Proteomes" id="UP000178577">
    <property type="component" value="Unassembled WGS sequence"/>
</dbReference>
<sequence length="161" mass="17992">MDGKEPVQPSTVISGLEEKDIPALRTIGLSVPEFAVGTETPSFYSEEALQRMAKSPDCVVFVAKVGDEVAGFTLTSLLTAARDAYIHTITVTEKFRNQGLAGELLKRTLEEIKTRQPEINHVFTDIQIENEASVNLFKKYGFKVGRPFYYVDMMLQEKNQA</sequence>
<accession>A0A1F5G7U9</accession>
<feature type="domain" description="N-acetyltransferase" evidence="3">
    <location>
        <begin position="11"/>
        <end position="161"/>
    </location>
</feature>
<name>A0A1F5G7U9_9BACT</name>